<organism evidence="2 3">
    <name type="scientific">Halorhodospira halochloris</name>
    <name type="common">Ectothiorhodospira halochloris</name>
    <dbReference type="NCBI Taxonomy" id="1052"/>
    <lineage>
        <taxon>Bacteria</taxon>
        <taxon>Pseudomonadati</taxon>
        <taxon>Pseudomonadota</taxon>
        <taxon>Gammaproteobacteria</taxon>
        <taxon>Chromatiales</taxon>
        <taxon>Ectothiorhodospiraceae</taxon>
        <taxon>Halorhodospira</taxon>
    </lineage>
</organism>
<dbReference type="EMBL" id="AP017372">
    <property type="protein sequence ID" value="BAU58735.1"/>
    <property type="molecule type" value="Genomic_DNA"/>
</dbReference>
<evidence type="ECO:0000256" key="1">
    <source>
        <dbReference type="SAM" id="MobiDB-lite"/>
    </source>
</evidence>
<gene>
    <name evidence="2" type="ORF">HH1059_20290</name>
</gene>
<evidence type="ECO:0000313" key="3">
    <source>
        <dbReference type="Proteomes" id="UP000218890"/>
    </source>
</evidence>
<accession>A0A110B2H8</accession>
<protein>
    <submittedName>
        <fullName evidence="2">Uncharacterized protein</fullName>
    </submittedName>
</protein>
<evidence type="ECO:0000313" key="2">
    <source>
        <dbReference type="EMBL" id="BAU58735.1"/>
    </source>
</evidence>
<dbReference type="KEGG" id="hhk:HH1059_20290"/>
<reference evidence="2" key="1">
    <citation type="submission" date="2016-02" db="EMBL/GenBank/DDBJ databases">
        <title>Halorhodospira halochloris DSM-1059 complete genome, version 2.</title>
        <authorList>
            <person name="Tsukatani Y."/>
        </authorList>
    </citation>
    <scope>NUCLEOTIDE SEQUENCE</scope>
    <source>
        <strain evidence="2">DSM 1059</strain>
    </source>
</reference>
<keyword evidence="3" id="KW-1185">Reference proteome</keyword>
<proteinExistence type="predicted"/>
<name>A0A110B2H8_HALHR</name>
<dbReference type="AlphaFoldDB" id="A0A110B2H8"/>
<feature type="region of interest" description="Disordered" evidence="1">
    <location>
        <begin position="1"/>
        <end position="20"/>
    </location>
</feature>
<sequence>MDSPGPDFARAERHPNASTAWEEDAVYTERFGSHTLLSICLPKREASIIREYENIGFGVSCMVHQAH</sequence>
<dbReference type="Proteomes" id="UP000218890">
    <property type="component" value="Chromosome"/>
</dbReference>